<sequence>MANENDGFKFEQRHGKARVRVARVWRNPDGRQSVVEWSVSISLFSDCPNAYFRDDNSDIVATDTMKNTVTILIFIFSISFDLICLFIFVNLFVLIS</sequence>
<dbReference type="EMBL" id="KE626001">
    <property type="protein sequence ID" value="EXC55069.1"/>
    <property type="molecule type" value="Genomic_DNA"/>
</dbReference>
<dbReference type="PANTHER" id="PTHR42874:SF1">
    <property type="entry name" value="URICASE"/>
    <property type="match status" value="1"/>
</dbReference>
<evidence type="ECO:0000256" key="5">
    <source>
        <dbReference type="ARBA" id="ARBA00023002"/>
    </source>
</evidence>
<dbReference type="AlphaFoldDB" id="W9SFD2"/>
<evidence type="ECO:0000313" key="9">
    <source>
        <dbReference type="Proteomes" id="UP000030645"/>
    </source>
</evidence>
<dbReference type="InterPro" id="IPR002042">
    <property type="entry name" value="Uricase"/>
</dbReference>
<evidence type="ECO:0000256" key="3">
    <source>
        <dbReference type="ARBA" id="ARBA00012598"/>
    </source>
</evidence>
<proteinExistence type="inferred from homology"/>
<evidence type="ECO:0000256" key="1">
    <source>
        <dbReference type="ARBA" id="ARBA00004831"/>
    </source>
</evidence>
<dbReference type="eggNOG" id="KOG1599">
    <property type="taxonomic scope" value="Eukaryota"/>
</dbReference>
<dbReference type="STRING" id="981085.W9SFD2"/>
<keyword evidence="5" id="KW-0560">Oxidoreductase</keyword>
<name>W9SFD2_9ROSA</name>
<protein>
    <recommendedName>
        <fullName evidence="3">factor independent urate hydroxylase</fullName>
        <ecNumber evidence="3">1.7.3.3</ecNumber>
    </recommendedName>
    <alternativeName>
        <fullName evidence="6">Urate oxidase</fullName>
    </alternativeName>
</protein>
<comment type="similarity">
    <text evidence="2">Belongs to the uricase family.</text>
</comment>
<evidence type="ECO:0000256" key="2">
    <source>
        <dbReference type="ARBA" id="ARBA00009760"/>
    </source>
</evidence>
<comment type="pathway">
    <text evidence="1">Purine metabolism; urate degradation; (S)-allantoin from urate: step 1/3.</text>
</comment>
<keyword evidence="9" id="KW-1185">Reference proteome</keyword>
<dbReference type="GO" id="GO:0006145">
    <property type="term" value="P:purine nucleobase catabolic process"/>
    <property type="evidence" value="ECO:0007669"/>
    <property type="project" value="TreeGrafter"/>
</dbReference>
<keyword evidence="7" id="KW-0472">Membrane</keyword>
<dbReference type="Pfam" id="PF01014">
    <property type="entry name" value="Uricase"/>
    <property type="match status" value="1"/>
</dbReference>
<keyword evidence="4" id="KW-0659">Purine metabolism</keyword>
<evidence type="ECO:0000256" key="4">
    <source>
        <dbReference type="ARBA" id="ARBA00022631"/>
    </source>
</evidence>
<dbReference type="PANTHER" id="PTHR42874">
    <property type="entry name" value="URICASE"/>
    <property type="match status" value="1"/>
</dbReference>
<evidence type="ECO:0000313" key="8">
    <source>
        <dbReference type="EMBL" id="EXC55069.1"/>
    </source>
</evidence>
<feature type="transmembrane region" description="Helical" evidence="7">
    <location>
        <begin position="71"/>
        <end position="95"/>
    </location>
</feature>
<dbReference type="UniPathway" id="UPA00394">
    <property type="reaction ID" value="UER00650"/>
</dbReference>
<dbReference type="EC" id="1.7.3.3" evidence="3"/>
<dbReference type="Gene3D" id="3.10.270.10">
    <property type="entry name" value="Urate Oxidase"/>
    <property type="match status" value="1"/>
</dbReference>
<organism evidence="8 9">
    <name type="scientific">Morus notabilis</name>
    <dbReference type="NCBI Taxonomy" id="981085"/>
    <lineage>
        <taxon>Eukaryota</taxon>
        <taxon>Viridiplantae</taxon>
        <taxon>Streptophyta</taxon>
        <taxon>Embryophyta</taxon>
        <taxon>Tracheophyta</taxon>
        <taxon>Spermatophyta</taxon>
        <taxon>Magnoliopsida</taxon>
        <taxon>eudicotyledons</taxon>
        <taxon>Gunneridae</taxon>
        <taxon>Pentapetalae</taxon>
        <taxon>rosids</taxon>
        <taxon>fabids</taxon>
        <taxon>Rosales</taxon>
        <taxon>Moraceae</taxon>
        <taxon>Moreae</taxon>
        <taxon>Morus</taxon>
    </lineage>
</organism>
<dbReference type="Proteomes" id="UP000030645">
    <property type="component" value="Unassembled WGS sequence"/>
</dbReference>
<reference evidence="9" key="1">
    <citation type="submission" date="2013-01" db="EMBL/GenBank/DDBJ databases">
        <title>Draft Genome Sequence of a Mulberry Tree, Morus notabilis C.K. Schneid.</title>
        <authorList>
            <person name="He N."/>
            <person name="Zhao S."/>
        </authorList>
    </citation>
    <scope>NUCLEOTIDE SEQUENCE</scope>
</reference>
<evidence type="ECO:0000256" key="6">
    <source>
        <dbReference type="ARBA" id="ARBA00031317"/>
    </source>
</evidence>
<gene>
    <name evidence="8" type="ORF">L484_000570</name>
</gene>
<dbReference type="GO" id="GO:0005777">
    <property type="term" value="C:peroxisome"/>
    <property type="evidence" value="ECO:0007669"/>
    <property type="project" value="TreeGrafter"/>
</dbReference>
<evidence type="ECO:0000256" key="7">
    <source>
        <dbReference type="SAM" id="Phobius"/>
    </source>
</evidence>
<accession>W9SFD2</accession>
<dbReference type="GO" id="GO:0004846">
    <property type="term" value="F:urate oxidase activity"/>
    <property type="evidence" value="ECO:0007669"/>
    <property type="project" value="UniProtKB-EC"/>
</dbReference>
<keyword evidence="7" id="KW-1133">Transmembrane helix</keyword>
<dbReference type="GO" id="GO:0019628">
    <property type="term" value="P:urate catabolic process"/>
    <property type="evidence" value="ECO:0007669"/>
    <property type="project" value="UniProtKB-UniPathway"/>
</dbReference>
<dbReference type="SUPFAM" id="SSF55620">
    <property type="entry name" value="Tetrahydrobiopterin biosynthesis enzymes-like"/>
    <property type="match status" value="1"/>
</dbReference>
<keyword evidence="7" id="KW-0812">Transmembrane</keyword>
<dbReference type="PRINTS" id="PR00093">
    <property type="entry name" value="URICASE"/>
</dbReference>